<dbReference type="InterPro" id="IPR052654">
    <property type="entry name" value="CS_Sulfotransferase"/>
</dbReference>
<gene>
    <name evidence="5" type="ORF">CHLRE_16g660390v5</name>
</gene>
<feature type="region of interest" description="Disordered" evidence="2">
    <location>
        <begin position="733"/>
        <end position="837"/>
    </location>
</feature>
<dbReference type="Pfam" id="PF00415">
    <property type="entry name" value="RCC1"/>
    <property type="match status" value="1"/>
</dbReference>
<dbReference type="STRING" id="3055.A0A2K3CTH1"/>
<dbReference type="SUPFAM" id="SSF52540">
    <property type="entry name" value="P-loop containing nucleoside triphosphate hydrolases"/>
    <property type="match status" value="1"/>
</dbReference>
<dbReference type="OrthoDB" id="8068875at2759"/>
<dbReference type="Proteomes" id="UP000006906">
    <property type="component" value="Chromosome 16"/>
</dbReference>
<evidence type="ECO:0000256" key="1">
    <source>
        <dbReference type="PROSITE-ProRule" id="PRU00235"/>
    </source>
</evidence>
<feature type="domain" description="Sulfotransferase" evidence="4">
    <location>
        <begin position="980"/>
        <end position="1235"/>
    </location>
</feature>
<dbReference type="Gene3D" id="2.130.10.30">
    <property type="entry name" value="Regulator of chromosome condensation 1/beta-lactamase-inhibitor protein II"/>
    <property type="match status" value="2"/>
</dbReference>
<feature type="compositionally biased region" description="Gly residues" evidence="2">
    <location>
        <begin position="346"/>
        <end position="361"/>
    </location>
</feature>
<feature type="repeat" description="RCC1" evidence="1">
    <location>
        <begin position="505"/>
        <end position="570"/>
    </location>
</feature>
<reference evidence="5 6" key="1">
    <citation type="journal article" date="2007" name="Science">
        <title>The Chlamydomonas genome reveals the evolution of key animal and plant functions.</title>
        <authorList>
            <person name="Merchant S.S."/>
            <person name="Prochnik S.E."/>
            <person name="Vallon O."/>
            <person name="Harris E.H."/>
            <person name="Karpowicz S.J."/>
            <person name="Witman G.B."/>
            <person name="Terry A."/>
            <person name="Salamov A."/>
            <person name="Fritz-Laylin L.K."/>
            <person name="Marechal-Drouard L."/>
            <person name="Marshall W.F."/>
            <person name="Qu L.H."/>
            <person name="Nelson D.R."/>
            <person name="Sanderfoot A.A."/>
            <person name="Spalding M.H."/>
            <person name="Kapitonov V.V."/>
            <person name="Ren Q."/>
            <person name="Ferris P."/>
            <person name="Lindquist E."/>
            <person name="Shapiro H."/>
            <person name="Lucas S.M."/>
            <person name="Grimwood J."/>
            <person name="Schmutz J."/>
            <person name="Cardol P."/>
            <person name="Cerutti H."/>
            <person name="Chanfreau G."/>
            <person name="Chen C.L."/>
            <person name="Cognat V."/>
            <person name="Croft M.T."/>
            <person name="Dent R."/>
            <person name="Dutcher S."/>
            <person name="Fernandez E."/>
            <person name="Fukuzawa H."/>
            <person name="Gonzalez-Ballester D."/>
            <person name="Gonzalez-Halphen D."/>
            <person name="Hallmann A."/>
            <person name="Hanikenne M."/>
            <person name="Hippler M."/>
            <person name="Inwood W."/>
            <person name="Jabbari K."/>
            <person name="Kalanon M."/>
            <person name="Kuras R."/>
            <person name="Lefebvre P.A."/>
            <person name="Lemaire S.D."/>
            <person name="Lobanov A.V."/>
            <person name="Lohr M."/>
            <person name="Manuell A."/>
            <person name="Meier I."/>
            <person name="Mets L."/>
            <person name="Mittag M."/>
            <person name="Mittelmeier T."/>
            <person name="Moroney J.V."/>
            <person name="Moseley J."/>
            <person name="Napoli C."/>
            <person name="Nedelcu A.M."/>
            <person name="Niyogi K."/>
            <person name="Novoselov S.V."/>
            <person name="Paulsen I.T."/>
            <person name="Pazour G."/>
            <person name="Purton S."/>
            <person name="Ral J.P."/>
            <person name="Riano-Pachon D.M."/>
            <person name="Riekhof W."/>
            <person name="Rymarquis L."/>
            <person name="Schroda M."/>
            <person name="Stern D."/>
            <person name="Umen J."/>
            <person name="Willows R."/>
            <person name="Wilson N."/>
            <person name="Zimmer S.L."/>
            <person name="Allmer J."/>
            <person name="Balk J."/>
            <person name="Bisova K."/>
            <person name="Chen C.J."/>
            <person name="Elias M."/>
            <person name="Gendler K."/>
            <person name="Hauser C."/>
            <person name="Lamb M.R."/>
            <person name="Ledford H."/>
            <person name="Long J.C."/>
            <person name="Minagawa J."/>
            <person name="Page M.D."/>
            <person name="Pan J."/>
            <person name="Pootakham W."/>
            <person name="Roje S."/>
            <person name="Rose A."/>
            <person name="Stahlberg E."/>
            <person name="Terauchi A.M."/>
            <person name="Yang P."/>
            <person name="Ball S."/>
            <person name="Bowler C."/>
            <person name="Dieckmann C.L."/>
            <person name="Gladyshev V.N."/>
            <person name="Green P."/>
            <person name="Jorgensen R."/>
            <person name="Mayfield S."/>
            <person name="Mueller-Roeber B."/>
            <person name="Rajamani S."/>
            <person name="Sayre R.T."/>
            <person name="Brokstein P."/>
            <person name="Dubchak I."/>
            <person name="Goodstein D."/>
            <person name="Hornick L."/>
            <person name="Huang Y.W."/>
            <person name="Jhaveri J."/>
            <person name="Luo Y."/>
            <person name="Martinez D."/>
            <person name="Ngau W.C."/>
            <person name="Otillar B."/>
            <person name="Poliakov A."/>
            <person name="Porter A."/>
            <person name="Szajkowski L."/>
            <person name="Werner G."/>
            <person name="Zhou K."/>
            <person name="Grigoriev I.V."/>
            <person name="Rokhsar D.S."/>
            <person name="Grossman A.R."/>
        </authorList>
    </citation>
    <scope>NUCLEOTIDE SEQUENCE [LARGE SCALE GENOMIC DNA]</scope>
    <source>
        <strain evidence="6">CC-503</strain>
    </source>
</reference>
<keyword evidence="6" id="KW-1185">Reference proteome</keyword>
<dbReference type="PROSITE" id="PS50012">
    <property type="entry name" value="RCC1_3"/>
    <property type="match status" value="4"/>
</dbReference>
<evidence type="ECO:0000259" key="4">
    <source>
        <dbReference type="Pfam" id="PF00685"/>
    </source>
</evidence>
<feature type="region of interest" description="Disordered" evidence="2">
    <location>
        <begin position="326"/>
        <end position="361"/>
    </location>
</feature>
<feature type="compositionally biased region" description="Pro residues" evidence="2">
    <location>
        <begin position="97"/>
        <end position="160"/>
    </location>
</feature>
<accession>A0A2K3CTH1</accession>
<evidence type="ECO:0000313" key="6">
    <source>
        <dbReference type="Proteomes" id="UP000006906"/>
    </source>
</evidence>
<feature type="compositionally biased region" description="Low complexity" evidence="2">
    <location>
        <begin position="737"/>
        <end position="748"/>
    </location>
</feature>
<feature type="compositionally biased region" description="Polar residues" evidence="2">
    <location>
        <begin position="693"/>
        <end position="716"/>
    </location>
</feature>
<dbReference type="RefSeq" id="XP_042915620.1">
    <property type="nucleotide sequence ID" value="XM_043070977.1"/>
</dbReference>
<dbReference type="InterPro" id="IPR027417">
    <property type="entry name" value="P-loop_NTPase"/>
</dbReference>
<dbReference type="KEGG" id="cre:CHLRE_16g660390v5"/>
<name>A0A2K3CTH1_CHLRE</name>
<dbReference type="GO" id="GO:0050659">
    <property type="term" value="F:N-acetylgalactosamine 4-sulfate 6-O-sulfotransferase activity"/>
    <property type="evidence" value="ECO:0000318"/>
    <property type="project" value="GO_Central"/>
</dbReference>
<dbReference type="Gene3D" id="3.40.50.300">
    <property type="entry name" value="P-loop containing nucleotide triphosphate hydrolases"/>
    <property type="match status" value="1"/>
</dbReference>
<feature type="repeat" description="RCC1" evidence="1">
    <location>
        <begin position="620"/>
        <end position="686"/>
    </location>
</feature>
<evidence type="ECO:0000256" key="2">
    <source>
        <dbReference type="SAM" id="MobiDB-lite"/>
    </source>
</evidence>
<dbReference type="GO" id="GO:0019319">
    <property type="term" value="P:hexose biosynthetic process"/>
    <property type="evidence" value="ECO:0000318"/>
    <property type="project" value="GO_Central"/>
</dbReference>
<dbReference type="ExpressionAtlas" id="A0A2K3CTH1">
    <property type="expression patterns" value="baseline"/>
</dbReference>
<keyword evidence="3" id="KW-1133">Transmembrane helix</keyword>
<feature type="region of interest" description="Disordered" evidence="2">
    <location>
        <begin position="690"/>
        <end position="720"/>
    </location>
</feature>
<feature type="repeat" description="RCC1" evidence="1">
    <location>
        <begin position="383"/>
        <end position="450"/>
    </location>
</feature>
<dbReference type="Pfam" id="PF00685">
    <property type="entry name" value="Sulfotransfer_1"/>
    <property type="match status" value="1"/>
</dbReference>
<dbReference type="GeneID" id="5723490"/>
<dbReference type="PANTHER" id="PTHR15723">
    <property type="entry name" value="CARBOHYDRATE SULFOTRANSFERASE 15"/>
    <property type="match status" value="1"/>
</dbReference>
<feature type="repeat" description="RCC1" evidence="1">
    <location>
        <begin position="571"/>
        <end position="620"/>
    </location>
</feature>
<feature type="compositionally biased region" description="Basic and acidic residues" evidence="2">
    <location>
        <begin position="188"/>
        <end position="216"/>
    </location>
</feature>
<dbReference type="PRINTS" id="PR01217">
    <property type="entry name" value="PRICHEXTENSN"/>
</dbReference>
<dbReference type="EMBL" id="CM008977">
    <property type="protein sequence ID" value="PNW71587.1"/>
    <property type="molecule type" value="Genomic_DNA"/>
</dbReference>
<keyword evidence="3" id="KW-0812">Transmembrane</keyword>
<feature type="compositionally biased region" description="Low complexity" evidence="2">
    <location>
        <begin position="810"/>
        <end position="837"/>
    </location>
</feature>
<keyword evidence="3" id="KW-0472">Membrane</keyword>
<proteinExistence type="predicted"/>
<feature type="compositionally biased region" description="Low complexity" evidence="2">
    <location>
        <begin position="251"/>
        <end position="262"/>
    </location>
</feature>
<dbReference type="InterPro" id="IPR000863">
    <property type="entry name" value="Sulfotransferase_dom"/>
</dbReference>
<organism evidence="5 6">
    <name type="scientific">Chlamydomonas reinhardtii</name>
    <name type="common">Chlamydomonas smithii</name>
    <dbReference type="NCBI Taxonomy" id="3055"/>
    <lineage>
        <taxon>Eukaryota</taxon>
        <taxon>Viridiplantae</taxon>
        <taxon>Chlorophyta</taxon>
        <taxon>core chlorophytes</taxon>
        <taxon>Chlorophyceae</taxon>
        <taxon>CS clade</taxon>
        <taxon>Chlamydomonadales</taxon>
        <taxon>Chlamydomonadaceae</taxon>
        <taxon>Chlamydomonas</taxon>
    </lineage>
</organism>
<feature type="region of interest" description="Disordered" evidence="2">
    <location>
        <begin position="80"/>
        <end position="273"/>
    </location>
</feature>
<dbReference type="Pfam" id="PF13540">
    <property type="entry name" value="RCC1_2"/>
    <property type="match status" value="1"/>
</dbReference>
<protein>
    <recommendedName>
        <fullName evidence="4">Sulfotransferase domain-containing protein</fullName>
    </recommendedName>
</protein>
<dbReference type="SUPFAM" id="SSF50985">
    <property type="entry name" value="RCC1/BLIP-II"/>
    <property type="match status" value="1"/>
</dbReference>
<sequence length="1295" mass="138106">MRTTYQHTRRQPHPSQHRSIVWTLLAYLPQALIVSALCFIAVYAGWALQTISVHGGDSGAVVKTSGSAVGAASPAVRILRTADPSPSPRATRKVSKPPAPGPPILNSPPPPSLPPPSPPPPKESPPPPSPPPPSPPPPSPAPPSPPPPSPPPPSPQPPASPAKQVEDKPAVMSTEAKKQTGTVAGSDKGPEDEPYDDKVPKDADAEYDNDADKPKQESSSSSSSSKKKEDGKLEAAAAGGSGAVARELLPTSVSGRTGRSSGAQLTRPSPGGTLFSWGLKEWRLGRNKGDNAIPEPALKDLTVISVAASRHSAIVSGEGVVWTMGHNDSRGGGGHGSPPLDASGQLGRGGNTQPGPVGGPLQGKFAVQAIVGRYHTMAVTEDGELWSWGLNDWGQLGRAAQGAASEDDPSPCNSGPSCHSGIPNKVEFPAGVKIRGAAAGRYVSMAVDDDGVLYTWGHDGCSNGGKLPAQAEAWRPRKVEGELAGKRVVAFDAGYVFWLAATEDGAVYTCNSQDDGYAGTLSNKHQPNNAGELGREGDPLVPGRVGGVLAGHKVEAVAAGREHAVVSTSEGKVFTWGGRDLLLGRSGSPKEPGQALGDLVDDNVRYVMAGEYHSGAASHTHIYGWGSNDYLCTGVGRHNPVQRMKKGRDRGDVFRPARAVGPVADGGWQVQALVGGFQHALAIAANKGGSWETKPSSWLDSTNPNSTSHGAASSRLQHARSEKAVAIATAAEVSTLRSRGPSSRSSGPVASAKARVASKRLVVPHGRVGAAHGAVRPAARTTSSVAAAPQPSALKPQEQKKRGGLGETDAGAAVKAASPSPSPSPKELSAADVAAAAEEQAAAGADATQVKAADTTTTATSATAAEAEAKPAAEDAAATALQTAAGAYSTTADGAAAGATHTDTSAPDYHTRYLAPQLHPIRYNVSDYVHRYRRSDRFRKIEAESPDVWEVLPRNYDRRYKNPCWVTKDSKFRCAPYFHILGVSKCGTTDLYHRLSQHPQLFESRNKGPHWWDECPYPPKGACTAPPNGDFDGYVELFADAAAKIRSKDPDGITGEASSNTFTAAAGVYLRGPSWDRNTTVTMPELMREAAPFLRNIIIFRNPVDRYYSAFYYYRWWVKDTPPPTPDDFHKQATEEVATWRACVEAHGQKHCVRHYHPQQLVKGMYSEFIMDWLNHWPRDQLLFLRNEDYSAATREHMQTVIDFLAMRQPADKEWDVIMAMKTRNKNSDKYKPMLPETRAMLEAFYRPYNERLAHVLNDDRWLWRDPPKSPKPAGVQSDAAGTATARRLLLQPSV</sequence>
<evidence type="ECO:0000313" key="5">
    <source>
        <dbReference type="EMBL" id="PNW71587.1"/>
    </source>
</evidence>
<dbReference type="InterPro" id="IPR009091">
    <property type="entry name" value="RCC1/BLIP-II"/>
</dbReference>
<dbReference type="InterPro" id="IPR000408">
    <property type="entry name" value="Reg_chr_condens"/>
</dbReference>
<evidence type="ECO:0000256" key="3">
    <source>
        <dbReference type="SAM" id="Phobius"/>
    </source>
</evidence>
<dbReference type="InParanoid" id="A0A2K3CTH1"/>
<dbReference type="Gramene" id="PNW71587">
    <property type="protein sequence ID" value="PNW71587"/>
    <property type="gene ID" value="CHLRE_16g660390v5"/>
</dbReference>
<feature type="transmembrane region" description="Helical" evidence="3">
    <location>
        <begin position="20"/>
        <end position="46"/>
    </location>
</feature>
<dbReference type="PANTHER" id="PTHR15723:SF0">
    <property type="entry name" value="CARBOHYDRATE SULFOTRANSFERASE 15"/>
    <property type="match status" value="1"/>
</dbReference>